<name>A0A4C1UW89_EUMVA</name>
<protein>
    <submittedName>
        <fullName evidence="1">Uncharacterized protein</fullName>
    </submittedName>
</protein>
<accession>A0A4C1UW89</accession>
<gene>
    <name evidence="1" type="ORF">EVAR_27899_1</name>
</gene>
<comment type="caution">
    <text evidence="1">The sequence shown here is derived from an EMBL/GenBank/DDBJ whole genome shotgun (WGS) entry which is preliminary data.</text>
</comment>
<evidence type="ECO:0000313" key="2">
    <source>
        <dbReference type="Proteomes" id="UP000299102"/>
    </source>
</evidence>
<dbReference type="OrthoDB" id="76364at2759"/>
<proteinExistence type="predicted"/>
<organism evidence="1 2">
    <name type="scientific">Eumeta variegata</name>
    <name type="common">Bagworm moth</name>
    <name type="synonym">Eumeta japonica</name>
    <dbReference type="NCBI Taxonomy" id="151549"/>
    <lineage>
        <taxon>Eukaryota</taxon>
        <taxon>Metazoa</taxon>
        <taxon>Ecdysozoa</taxon>
        <taxon>Arthropoda</taxon>
        <taxon>Hexapoda</taxon>
        <taxon>Insecta</taxon>
        <taxon>Pterygota</taxon>
        <taxon>Neoptera</taxon>
        <taxon>Endopterygota</taxon>
        <taxon>Lepidoptera</taxon>
        <taxon>Glossata</taxon>
        <taxon>Ditrysia</taxon>
        <taxon>Tineoidea</taxon>
        <taxon>Psychidae</taxon>
        <taxon>Oiketicinae</taxon>
        <taxon>Eumeta</taxon>
    </lineage>
</organism>
<reference evidence="1 2" key="1">
    <citation type="journal article" date="2019" name="Commun. Biol.">
        <title>The bagworm genome reveals a unique fibroin gene that provides high tensile strength.</title>
        <authorList>
            <person name="Kono N."/>
            <person name="Nakamura H."/>
            <person name="Ohtoshi R."/>
            <person name="Tomita M."/>
            <person name="Numata K."/>
            <person name="Arakawa K."/>
        </authorList>
    </citation>
    <scope>NUCLEOTIDE SEQUENCE [LARGE SCALE GENOMIC DNA]</scope>
</reference>
<dbReference type="AlphaFoldDB" id="A0A4C1UW89"/>
<dbReference type="EMBL" id="BGZK01000231">
    <property type="protein sequence ID" value="GBP30287.1"/>
    <property type="molecule type" value="Genomic_DNA"/>
</dbReference>
<dbReference type="Proteomes" id="UP000299102">
    <property type="component" value="Unassembled WGS sequence"/>
</dbReference>
<evidence type="ECO:0000313" key="1">
    <source>
        <dbReference type="EMBL" id="GBP30287.1"/>
    </source>
</evidence>
<keyword evidence="2" id="KW-1185">Reference proteome</keyword>
<sequence length="157" mass="18029">MKYPIPTQEAGISLMTPLALQVFVGRDDYLLSDDSQTCLPLENAIKKQKLSAADDHRHKHDDPVLNQRLNIISVMRIEYFNLDFIMCDPFEYFSRHKILVHHGVTLYYGTDGRTAFICTGCENSEFVCQPAQLCNPWVFRGCLRFKFVVSIELLLPA</sequence>